<dbReference type="PANTHER" id="PTHR15434">
    <property type="entry name" value="HEAT SHOCK FACTOR 2-BINDING PROTEIN"/>
    <property type="match status" value="1"/>
</dbReference>
<name>A0A8K0K059_LADFU</name>
<evidence type="ECO:0000313" key="1">
    <source>
        <dbReference type="EMBL" id="KAG8223498.1"/>
    </source>
</evidence>
<dbReference type="OrthoDB" id="10065854at2759"/>
<dbReference type="EMBL" id="KZ308162">
    <property type="protein sequence ID" value="KAG8223498.1"/>
    <property type="molecule type" value="Genomic_DNA"/>
</dbReference>
<dbReference type="PANTHER" id="PTHR15434:SF2">
    <property type="entry name" value="HEAT SHOCK FACTOR 2-BINDING PROTEIN"/>
    <property type="match status" value="1"/>
</dbReference>
<evidence type="ECO:0008006" key="3">
    <source>
        <dbReference type="Google" id="ProtNLM"/>
    </source>
</evidence>
<dbReference type="InterPro" id="IPR039584">
    <property type="entry name" value="HSF2BP"/>
</dbReference>
<comment type="caution">
    <text evidence="1">The sequence shown here is derived from an EMBL/GenBank/DDBJ whole genome shotgun (WGS) entry which is preliminary data.</text>
</comment>
<gene>
    <name evidence="1" type="ORF">J437_LFUL004966</name>
</gene>
<dbReference type="GO" id="GO:0005829">
    <property type="term" value="C:cytosol"/>
    <property type="evidence" value="ECO:0007669"/>
    <property type="project" value="TreeGrafter"/>
</dbReference>
<organism evidence="1 2">
    <name type="scientific">Ladona fulva</name>
    <name type="common">Scarce chaser dragonfly</name>
    <name type="synonym">Libellula fulva</name>
    <dbReference type="NCBI Taxonomy" id="123851"/>
    <lineage>
        <taxon>Eukaryota</taxon>
        <taxon>Metazoa</taxon>
        <taxon>Ecdysozoa</taxon>
        <taxon>Arthropoda</taxon>
        <taxon>Hexapoda</taxon>
        <taxon>Insecta</taxon>
        <taxon>Pterygota</taxon>
        <taxon>Palaeoptera</taxon>
        <taxon>Odonata</taxon>
        <taxon>Epiprocta</taxon>
        <taxon>Anisoptera</taxon>
        <taxon>Libelluloidea</taxon>
        <taxon>Libellulidae</taxon>
        <taxon>Ladona</taxon>
    </lineage>
</organism>
<dbReference type="Proteomes" id="UP000792457">
    <property type="component" value="Unassembled WGS sequence"/>
</dbReference>
<accession>A0A8K0K059</accession>
<reference evidence="1" key="1">
    <citation type="submission" date="2013-04" db="EMBL/GenBank/DDBJ databases">
        <authorList>
            <person name="Qu J."/>
            <person name="Murali S.C."/>
            <person name="Bandaranaike D."/>
            <person name="Bellair M."/>
            <person name="Blankenburg K."/>
            <person name="Chao H."/>
            <person name="Dinh H."/>
            <person name="Doddapaneni H."/>
            <person name="Downs B."/>
            <person name="Dugan-Rocha S."/>
            <person name="Elkadiri S."/>
            <person name="Gnanaolivu R.D."/>
            <person name="Hernandez B."/>
            <person name="Javaid M."/>
            <person name="Jayaseelan J.C."/>
            <person name="Lee S."/>
            <person name="Li M."/>
            <person name="Ming W."/>
            <person name="Munidasa M."/>
            <person name="Muniz J."/>
            <person name="Nguyen L."/>
            <person name="Ongeri F."/>
            <person name="Osuji N."/>
            <person name="Pu L.-L."/>
            <person name="Puazo M."/>
            <person name="Qu C."/>
            <person name="Quiroz J."/>
            <person name="Raj R."/>
            <person name="Weissenberger G."/>
            <person name="Xin Y."/>
            <person name="Zou X."/>
            <person name="Han Y."/>
            <person name="Richards S."/>
            <person name="Worley K."/>
            <person name="Muzny D."/>
            <person name="Gibbs R."/>
        </authorList>
    </citation>
    <scope>NUCLEOTIDE SEQUENCE</scope>
    <source>
        <strain evidence="1">Sampled in the wild</strain>
    </source>
</reference>
<dbReference type="AlphaFoldDB" id="A0A8K0K059"/>
<protein>
    <recommendedName>
        <fullName evidence="3">Heat shock factor 2-binding protein</fullName>
    </recommendedName>
</protein>
<reference evidence="1" key="2">
    <citation type="submission" date="2017-10" db="EMBL/GenBank/DDBJ databases">
        <title>Ladona fulva Genome sequencing and assembly.</title>
        <authorList>
            <person name="Murali S."/>
            <person name="Richards S."/>
            <person name="Bandaranaike D."/>
            <person name="Bellair M."/>
            <person name="Blankenburg K."/>
            <person name="Chao H."/>
            <person name="Dinh H."/>
            <person name="Doddapaneni H."/>
            <person name="Dugan-Rocha S."/>
            <person name="Elkadiri S."/>
            <person name="Gnanaolivu R."/>
            <person name="Hernandez B."/>
            <person name="Skinner E."/>
            <person name="Javaid M."/>
            <person name="Lee S."/>
            <person name="Li M."/>
            <person name="Ming W."/>
            <person name="Munidasa M."/>
            <person name="Muniz J."/>
            <person name="Nguyen L."/>
            <person name="Hughes D."/>
            <person name="Osuji N."/>
            <person name="Pu L.-L."/>
            <person name="Puazo M."/>
            <person name="Qu C."/>
            <person name="Quiroz J."/>
            <person name="Raj R."/>
            <person name="Weissenberger G."/>
            <person name="Xin Y."/>
            <person name="Zou X."/>
            <person name="Han Y."/>
            <person name="Worley K."/>
            <person name="Muzny D."/>
            <person name="Gibbs R."/>
        </authorList>
    </citation>
    <scope>NUCLEOTIDE SEQUENCE</scope>
    <source>
        <strain evidence="1">Sampled in the wild</strain>
    </source>
</reference>
<evidence type="ECO:0000313" key="2">
    <source>
        <dbReference type="Proteomes" id="UP000792457"/>
    </source>
</evidence>
<keyword evidence="2" id="KW-1185">Reference proteome</keyword>
<proteinExistence type="predicted"/>
<sequence length="353" mass="39976">MEMSLEEVELFETLSRNVKDISKIVTEILHDIPGTFPGEIQTKLTELSEESQLLKDNINSIIFGDQRSELKISQKSLSKVLKDAKQYSSDYHASKLDSLSLRKQITRQEEITASLQQQLIEESNENSYLREQLQNERSTCTSMGATVACMLWRACRESDVVNSILKWQYKFPEFLRMVTGTLESFISTYVVDDSEPMIPSAGSEEGHFVAGMLGTVTNMLASSAGRECLLLGEGQELLLSMIECLSQIPAKQGEYLRRLILMAFHNVIIDESGLQFLWKQDNFPQALTKNLLHINDECRFLSLRILAIFTSSHTPFETVHVLKNTNTDDLIKIAENNGEDSILAKEILRSLQI</sequence>